<keyword evidence="8" id="KW-1185">Reference proteome</keyword>
<evidence type="ECO:0000313" key="8">
    <source>
        <dbReference type="Proteomes" id="UP000182367"/>
    </source>
</evidence>
<evidence type="ECO:0000313" key="9">
    <source>
        <dbReference type="Proteomes" id="UP000321579"/>
    </source>
</evidence>
<dbReference type="EMBL" id="BJVF01000001">
    <property type="protein sequence ID" value="GEL10635.1"/>
    <property type="molecule type" value="Genomic_DNA"/>
</dbReference>
<reference evidence="5" key="2">
    <citation type="submission" date="2016-03" db="EMBL/GenBank/DDBJ databases">
        <authorList>
            <person name="Ploux O."/>
        </authorList>
    </citation>
    <scope>NUCLEOTIDE SEQUENCE</scope>
    <source>
        <strain evidence="5">NBRC 105008</strain>
    </source>
</reference>
<feature type="domain" description="Non-reducing end beta-L-arabinofuranosidase-like GH127 catalytic" evidence="1">
    <location>
        <begin position="36"/>
        <end position="431"/>
    </location>
</feature>
<dbReference type="PANTHER" id="PTHR43465:SF2">
    <property type="entry name" value="DUF1680 DOMAIN PROTEIN (AFU_ORTHOLOGUE AFUA_1G08910)"/>
    <property type="match status" value="1"/>
</dbReference>
<dbReference type="AlphaFoldDB" id="A0A1B9DPI5"/>
<dbReference type="Proteomes" id="UP000321579">
    <property type="component" value="Unassembled WGS sequence"/>
</dbReference>
<evidence type="ECO:0000313" key="6">
    <source>
        <dbReference type="EMBL" id="SDI60447.1"/>
    </source>
</evidence>
<dbReference type="InterPro" id="IPR049049">
    <property type="entry name" value="Beta-AFase-like_GH127_C"/>
</dbReference>
<name>A0A1B9DPI5_9FLAO</name>
<feature type="domain" description="Non-reducing end beta-L-arabinofuranosidase-like GH127 C-terminal" evidence="3">
    <location>
        <begin position="554"/>
        <end position="644"/>
    </location>
</feature>
<dbReference type="InterPro" id="IPR049174">
    <property type="entry name" value="Beta-AFase-like"/>
</dbReference>
<evidence type="ECO:0000259" key="2">
    <source>
        <dbReference type="Pfam" id="PF20736"/>
    </source>
</evidence>
<reference evidence="7" key="1">
    <citation type="submission" date="2016-03" db="EMBL/GenBank/DDBJ databases">
        <title>Draft genome sequence of Paenibacillus glacialis DSM 22343.</title>
        <authorList>
            <person name="Shin S.-K."/>
            <person name="Yi H."/>
        </authorList>
    </citation>
    <scope>NUCLEOTIDE SEQUENCE [LARGE SCALE GENOMIC DNA]</scope>
    <source>
        <strain evidence="7">NBRC 105008</strain>
    </source>
</reference>
<dbReference type="STRING" id="551990.SAMN05192550_0323"/>
<accession>A0A1B9DPI5</accession>
<dbReference type="InterPro" id="IPR008928">
    <property type="entry name" value="6-hairpin_glycosidase_sf"/>
</dbReference>
<dbReference type="Pfam" id="PF07944">
    <property type="entry name" value="Beta-AFase-like_GH127_cat"/>
    <property type="match status" value="1"/>
</dbReference>
<dbReference type="RefSeq" id="WP_066328306.1">
    <property type="nucleotide sequence ID" value="NZ_BJVF01000001.1"/>
</dbReference>
<proteinExistence type="predicted"/>
<evidence type="ECO:0000259" key="1">
    <source>
        <dbReference type="Pfam" id="PF07944"/>
    </source>
</evidence>
<dbReference type="EMBL" id="LVEO01000018">
    <property type="protein sequence ID" value="OCB71597.1"/>
    <property type="molecule type" value="Genomic_DNA"/>
</dbReference>
<evidence type="ECO:0000313" key="4">
    <source>
        <dbReference type="EMBL" id="GEL10635.1"/>
    </source>
</evidence>
<dbReference type="Gene3D" id="1.50.10.20">
    <property type="match status" value="1"/>
</dbReference>
<dbReference type="InterPro" id="IPR012878">
    <property type="entry name" value="Beta-AFase-like_GH127_cat"/>
</dbReference>
<reference evidence="4 9" key="4">
    <citation type="submission" date="2019-07" db="EMBL/GenBank/DDBJ databases">
        <title>Whole genome shotgun sequence of Flavobacterium glycines NBRC 105008.</title>
        <authorList>
            <person name="Hosoyama A."/>
            <person name="Uohara A."/>
            <person name="Ohji S."/>
            <person name="Ichikawa N."/>
        </authorList>
    </citation>
    <scope>NUCLEOTIDE SEQUENCE [LARGE SCALE GENOMIC DNA]</scope>
    <source>
        <strain evidence="4 9">NBRC 105008</strain>
    </source>
</reference>
<evidence type="ECO:0000313" key="5">
    <source>
        <dbReference type="EMBL" id="OCB71597.1"/>
    </source>
</evidence>
<dbReference type="GO" id="GO:0016798">
    <property type="term" value="F:hydrolase activity, acting on glycosyl bonds"/>
    <property type="evidence" value="ECO:0007669"/>
    <property type="project" value="UniProtKB-KW"/>
</dbReference>
<sequence length="647" mass="73248">MKKIIVIIVGMLSGLTTFSQSLEIAKYPVQKVGMRNVRLTDNFWLPKIRQIQQVTIPVAFAKCEETGIFENFLIAEKVIKGGTGKVNGKMPFDDTDPYKIIEGASLTLMSAPNAKLDALLNKYISIIARGQEPDGYLTTWRTINPAAPPAKWVGDCKKRWDNESMSHELYNAGHLYEAAATHFYATGKRNFLNIALKNADLVVKVFSDPNNYDVPGHEIIETGLIKLYLITGKKKYFDMAKKFVDLRGTSEHRKPRGEYWQDYKPLFEQDEAVGHAVRAVYYYAGVTDVAAISGDERYKKTIKNIWNNMVNRKMYVTGGLGAKHNGEAFGKNYELPNLTAYNETCAAIGGVMWADRMFRLFGGAKYYNILERILYNGLLSGVSLDGKCFFYPNPLESDGVYKFNQGNLTRAGWFECPCCPTNMIRFLPSVSNLIYDVDKEGIFVNLFIANEARIPFGKTNINLTQTSNYPLDGNVKIAVNPESKLTFAMKIRIPDWATNAFPSELYGYQNSIATSVKLLVNNQKVDYKVEGGYIKIHRNWQRGDKIDLNIPMEVRNITANPLIEDDKGKTSIQYGPLMYCLEKIDNSDSYDGNFDAKSFKINYNPNKLGGINEIIAKDAQKEWNFIPYYSWSNRGVGEMKVWVKESK</sequence>
<dbReference type="Proteomes" id="UP000182367">
    <property type="component" value="Unassembled WGS sequence"/>
</dbReference>
<reference evidence="6 8" key="3">
    <citation type="submission" date="2016-10" db="EMBL/GenBank/DDBJ databases">
        <authorList>
            <person name="Varghese N."/>
            <person name="Submissions S."/>
        </authorList>
    </citation>
    <scope>NUCLEOTIDE SEQUENCE [LARGE SCALE GENOMIC DNA]</scope>
    <source>
        <strain evidence="6 8">Gm-149</strain>
    </source>
</reference>
<dbReference type="PANTHER" id="PTHR43465">
    <property type="entry name" value="DUF1680 DOMAIN PROTEIN (AFU_ORTHOLOGUE AFUA_1G08910)"/>
    <property type="match status" value="1"/>
</dbReference>
<keyword evidence="5" id="KW-0378">Hydrolase</keyword>
<dbReference type="Pfam" id="PF20737">
    <property type="entry name" value="Glyco_hydro127C"/>
    <property type="match status" value="1"/>
</dbReference>
<dbReference type="InterPro" id="IPR049046">
    <property type="entry name" value="Beta-AFase-like_GH127_middle"/>
</dbReference>
<dbReference type="GO" id="GO:0005975">
    <property type="term" value="P:carbohydrate metabolic process"/>
    <property type="evidence" value="ECO:0007669"/>
    <property type="project" value="InterPro"/>
</dbReference>
<dbReference type="Proteomes" id="UP000093226">
    <property type="component" value="Unassembled WGS sequence"/>
</dbReference>
<dbReference type="EMBL" id="FNEO01000001">
    <property type="protein sequence ID" value="SDI60447.1"/>
    <property type="molecule type" value="Genomic_DNA"/>
</dbReference>
<evidence type="ECO:0000313" key="7">
    <source>
        <dbReference type="Proteomes" id="UP000093226"/>
    </source>
</evidence>
<dbReference type="Pfam" id="PF20736">
    <property type="entry name" value="Glyco_hydro127M"/>
    <property type="match status" value="1"/>
</dbReference>
<feature type="domain" description="Non-reducing end beta-L-arabinofuranosidase-like GH127 middle" evidence="2">
    <location>
        <begin position="442"/>
        <end position="552"/>
    </location>
</feature>
<dbReference type="OrthoDB" id="9757939at2"/>
<evidence type="ECO:0000259" key="3">
    <source>
        <dbReference type="Pfam" id="PF20737"/>
    </source>
</evidence>
<dbReference type="SUPFAM" id="SSF48208">
    <property type="entry name" value="Six-hairpin glycosidases"/>
    <property type="match status" value="1"/>
</dbReference>
<organism evidence="5 7">
    <name type="scientific">Flavobacterium glycines</name>
    <dbReference type="NCBI Taxonomy" id="551990"/>
    <lineage>
        <taxon>Bacteria</taxon>
        <taxon>Pseudomonadati</taxon>
        <taxon>Bacteroidota</taxon>
        <taxon>Flavobacteriia</taxon>
        <taxon>Flavobacteriales</taxon>
        <taxon>Flavobacteriaceae</taxon>
        <taxon>Flavobacterium</taxon>
    </lineage>
</organism>
<gene>
    <name evidence="5" type="ORF">FBGL_10220</name>
    <name evidence="4" type="ORF">FGL01_13740</name>
    <name evidence="6" type="ORF">SAMN05192550_0323</name>
</gene>
<comment type="caution">
    <text evidence="5">The sequence shown here is derived from an EMBL/GenBank/DDBJ whole genome shotgun (WGS) entry which is preliminary data.</text>
</comment>
<keyword evidence="5" id="KW-0326">Glycosidase</keyword>
<protein>
    <submittedName>
        <fullName evidence="5">Six-hairpin glycosidase</fullName>
    </submittedName>
</protein>